<accession>A0A1I8B3M7</accession>
<feature type="chain" id="PRO_5009315399" evidence="1">
    <location>
        <begin position="25"/>
        <end position="118"/>
    </location>
</feature>
<protein>
    <submittedName>
        <fullName evidence="3">Uncharacterized protein</fullName>
    </submittedName>
</protein>
<reference evidence="3" key="1">
    <citation type="submission" date="2016-11" db="UniProtKB">
        <authorList>
            <consortium name="WormBaseParasite"/>
        </authorList>
    </citation>
    <scope>IDENTIFICATION</scope>
</reference>
<evidence type="ECO:0000256" key="1">
    <source>
        <dbReference type="SAM" id="SignalP"/>
    </source>
</evidence>
<name>A0A1I8B3M7_MELHA</name>
<dbReference type="AlphaFoldDB" id="A0A1I8B3M7"/>
<dbReference type="Proteomes" id="UP000095281">
    <property type="component" value="Unplaced"/>
</dbReference>
<keyword evidence="2" id="KW-1185">Reference proteome</keyword>
<evidence type="ECO:0000313" key="2">
    <source>
        <dbReference type="Proteomes" id="UP000095281"/>
    </source>
</evidence>
<keyword evidence="1" id="KW-0732">Signal</keyword>
<organism evidence="2 3">
    <name type="scientific">Meloidogyne hapla</name>
    <name type="common">Root-knot nematode worm</name>
    <dbReference type="NCBI Taxonomy" id="6305"/>
    <lineage>
        <taxon>Eukaryota</taxon>
        <taxon>Metazoa</taxon>
        <taxon>Ecdysozoa</taxon>
        <taxon>Nematoda</taxon>
        <taxon>Chromadorea</taxon>
        <taxon>Rhabditida</taxon>
        <taxon>Tylenchina</taxon>
        <taxon>Tylenchomorpha</taxon>
        <taxon>Tylenchoidea</taxon>
        <taxon>Meloidogynidae</taxon>
        <taxon>Meloidogyninae</taxon>
        <taxon>Meloidogyne</taxon>
    </lineage>
</organism>
<sequence>MPSFINILILFVFTTFFMSKLINSDKCLQDSEDGCDNGRYRCCKGTYCQPVKDTNIYVCSKNKCKTDGQGCKSNNDCCFGTKCKSGKCQKCSKDGGGPCYNDGDCCTGLCDVIFNQCY</sequence>
<evidence type="ECO:0000313" key="3">
    <source>
        <dbReference type="WBParaSite" id="MhA1_Contig1311.frz3.gene23"/>
    </source>
</evidence>
<dbReference type="WBParaSite" id="MhA1_Contig1311.frz3.gene23">
    <property type="protein sequence ID" value="MhA1_Contig1311.frz3.gene23"/>
    <property type="gene ID" value="MhA1_Contig1311.frz3.gene23"/>
</dbReference>
<proteinExistence type="predicted"/>
<feature type="signal peptide" evidence="1">
    <location>
        <begin position="1"/>
        <end position="24"/>
    </location>
</feature>